<dbReference type="RefSeq" id="WP_025728365.1">
    <property type="nucleotide sequence ID" value="NZ_JAAIWK010000016.1"/>
</dbReference>
<name>A0A6M0P7E9_9BACI</name>
<dbReference type="Proteomes" id="UP000476934">
    <property type="component" value="Unassembled WGS sequence"/>
</dbReference>
<dbReference type="Pfam" id="PF08977">
    <property type="entry name" value="BOFC_N"/>
    <property type="match status" value="1"/>
</dbReference>
<evidence type="ECO:0000313" key="3">
    <source>
        <dbReference type="EMBL" id="NEY20447.1"/>
    </source>
</evidence>
<organism evidence="3 4">
    <name type="scientific">Heyndrickxia ginsengihumi</name>
    <dbReference type="NCBI Taxonomy" id="363870"/>
    <lineage>
        <taxon>Bacteria</taxon>
        <taxon>Bacillati</taxon>
        <taxon>Bacillota</taxon>
        <taxon>Bacilli</taxon>
        <taxon>Bacillales</taxon>
        <taxon>Bacillaceae</taxon>
        <taxon>Heyndrickxia</taxon>
    </lineage>
</organism>
<dbReference type="InterPro" id="IPR015050">
    <property type="entry name" value="BofC_C"/>
</dbReference>
<proteinExistence type="predicted"/>
<gene>
    <name evidence="3" type="ORF">G4D61_10815</name>
</gene>
<protein>
    <submittedName>
        <fullName evidence="3">BofC protein</fullName>
    </submittedName>
</protein>
<dbReference type="Gene3D" id="3.10.20.420">
    <property type="entry name" value="Bypass-of-forespore C, N-terminal domain"/>
    <property type="match status" value="1"/>
</dbReference>
<evidence type="ECO:0000259" key="2">
    <source>
        <dbReference type="Pfam" id="PF08977"/>
    </source>
</evidence>
<comment type="caution">
    <text evidence="3">The sequence shown here is derived from an EMBL/GenBank/DDBJ whole genome shotgun (WGS) entry which is preliminary data.</text>
</comment>
<keyword evidence="4" id="KW-1185">Reference proteome</keyword>
<evidence type="ECO:0000259" key="1">
    <source>
        <dbReference type="Pfam" id="PF08955"/>
    </source>
</evidence>
<feature type="domain" description="Bypass of forespore C C-terminal" evidence="1">
    <location>
        <begin position="99"/>
        <end position="171"/>
    </location>
</feature>
<dbReference type="InterPro" id="IPR038118">
    <property type="entry name" value="BOFC_N_sf"/>
</dbReference>
<dbReference type="EMBL" id="JAAIWK010000016">
    <property type="protein sequence ID" value="NEY20447.1"/>
    <property type="molecule type" value="Genomic_DNA"/>
</dbReference>
<dbReference type="AlphaFoldDB" id="A0A6M0P7E9"/>
<dbReference type="Gene3D" id="3.30.70.1740">
    <property type="entry name" value="Bypass-of-forespore C, C-terminal domain"/>
    <property type="match status" value="1"/>
</dbReference>
<evidence type="ECO:0000313" key="4">
    <source>
        <dbReference type="Proteomes" id="UP000476934"/>
    </source>
</evidence>
<dbReference type="InterPro" id="IPR015071">
    <property type="entry name" value="BOFC_N"/>
</dbReference>
<dbReference type="Pfam" id="PF08955">
    <property type="entry name" value="BofC_C"/>
    <property type="match status" value="1"/>
</dbReference>
<reference evidence="3 4" key="2">
    <citation type="submission" date="2020-03" db="EMBL/GenBank/DDBJ databases">
        <title>Bacillus aquiflavi sp. nov., isolated from yellow water of strong flavor Chinese baijiu in Yibin region of China.</title>
        <authorList>
            <person name="Xie J."/>
        </authorList>
    </citation>
    <scope>NUCLEOTIDE SEQUENCE [LARGE SCALE GENOMIC DNA]</scope>
    <source>
        <strain evidence="3 4">Gsoil 114</strain>
    </source>
</reference>
<reference evidence="3 4" key="1">
    <citation type="submission" date="2020-02" db="EMBL/GenBank/DDBJ databases">
        <authorList>
            <person name="Feng H."/>
        </authorList>
    </citation>
    <scope>NUCLEOTIDE SEQUENCE [LARGE SCALE GENOMIC DNA]</scope>
    <source>
        <strain evidence="3 4">Gsoil 114</strain>
    </source>
</reference>
<dbReference type="InterPro" id="IPR038117">
    <property type="entry name" value="BofC_C_sf"/>
</dbReference>
<sequence length="180" mass="20916">MSTTIRIVLFMFLMFGGWNMLTTNHSHHPINNEKSRVHVQAAGKNEITVLLERRYIDGEVSEEVRNEKKQSIKKILAKYHDWKVVDLEEDEIVLQKKINDISPLMKTNGYIGLSKDATLSIFNGKPKNKEVIQSFFQLDIKKLEGHKQELLKKGVRITSKKSYEKWVETLKPYSVTKNQS</sequence>
<accession>A0A6M0P7E9</accession>
<feature type="domain" description="Bypass-of-forespore C N-terminal" evidence="2">
    <location>
        <begin position="47"/>
        <end position="97"/>
    </location>
</feature>